<evidence type="ECO:0000313" key="4">
    <source>
        <dbReference type="Proteomes" id="UP000266841"/>
    </source>
</evidence>
<evidence type="ECO:0000256" key="1">
    <source>
        <dbReference type="SAM" id="Coils"/>
    </source>
</evidence>
<protein>
    <submittedName>
        <fullName evidence="3">Uncharacterized protein</fullName>
    </submittedName>
</protein>
<dbReference type="SUPFAM" id="SSF57997">
    <property type="entry name" value="Tropomyosin"/>
    <property type="match status" value="1"/>
</dbReference>
<keyword evidence="1" id="KW-0175">Coiled coil</keyword>
<dbReference type="AlphaFoldDB" id="K0S3I2"/>
<sequence>MDIPRKRSAPCTAGRQTPYRTLSTSARADFFSLNHPASVIFGQDEDPEMIKHWIKTADAEWKSRTDANDGAAWGSAGRATPAGGGAATPPAPRPVSATITTAAGVSAALSSSYPQELERARPRAVAAGLILRDDGICKTAHAEAKAEDPVRPAADPRPPTGLVTMCTCNFCRVAQFGNNLLSKLGSAETLLKQRDEEIDALAQECENLKSELETAMARLSDATTDLSKQTAEIKKLVSARYDALSLRDKSSAMLASKEVLIDSFRVKTGCLEGEVSDLTSRLEESQSELSETRGQCAGLASKLRDTESLIAGKQAAIESLRLERDRAASALSRAEGQYTSLLAEHEARLGRELAAKIKAAALNGRAAARDRFREEAFRAAPSAFAAFQAAAAAGLIPRDGTCRPATTGAKAKDPSACPPLQAAAAIPPAAA</sequence>
<evidence type="ECO:0000313" key="3">
    <source>
        <dbReference type="EMBL" id="EJK59765.1"/>
    </source>
</evidence>
<dbReference type="Proteomes" id="UP000266841">
    <property type="component" value="Unassembled WGS sequence"/>
</dbReference>
<keyword evidence="4" id="KW-1185">Reference proteome</keyword>
<feature type="compositionally biased region" description="Low complexity" evidence="2">
    <location>
        <begin position="414"/>
        <end position="431"/>
    </location>
</feature>
<accession>K0S3I2</accession>
<feature type="region of interest" description="Disordered" evidence="2">
    <location>
        <begin position="405"/>
        <end position="431"/>
    </location>
</feature>
<reference evidence="3 4" key="1">
    <citation type="journal article" date="2012" name="Genome Biol.">
        <title>Genome and low-iron response of an oceanic diatom adapted to chronic iron limitation.</title>
        <authorList>
            <person name="Lommer M."/>
            <person name="Specht M."/>
            <person name="Roy A.S."/>
            <person name="Kraemer L."/>
            <person name="Andreson R."/>
            <person name="Gutowska M.A."/>
            <person name="Wolf J."/>
            <person name="Bergner S.V."/>
            <person name="Schilhabel M.B."/>
            <person name="Klostermeier U.C."/>
            <person name="Beiko R.G."/>
            <person name="Rosenstiel P."/>
            <person name="Hippler M."/>
            <person name="Laroche J."/>
        </authorList>
    </citation>
    <scope>NUCLEOTIDE SEQUENCE [LARGE SCALE GENOMIC DNA]</scope>
    <source>
        <strain evidence="3 4">CCMP1005</strain>
    </source>
</reference>
<feature type="coiled-coil region" evidence="1">
    <location>
        <begin position="275"/>
        <end position="337"/>
    </location>
</feature>
<proteinExistence type="predicted"/>
<dbReference type="EMBL" id="AGNL01022361">
    <property type="protein sequence ID" value="EJK59765.1"/>
    <property type="molecule type" value="Genomic_DNA"/>
</dbReference>
<organism evidence="3 4">
    <name type="scientific">Thalassiosira oceanica</name>
    <name type="common">Marine diatom</name>
    <dbReference type="NCBI Taxonomy" id="159749"/>
    <lineage>
        <taxon>Eukaryota</taxon>
        <taxon>Sar</taxon>
        <taxon>Stramenopiles</taxon>
        <taxon>Ochrophyta</taxon>
        <taxon>Bacillariophyta</taxon>
        <taxon>Coscinodiscophyceae</taxon>
        <taxon>Thalassiosirophycidae</taxon>
        <taxon>Thalassiosirales</taxon>
        <taxon>Thalassiosiraceae</taxon>
        <taxon>Thalassiosira</taxon>
    </lineage>
</organism>
<comment type="caution">
    <text evidence="3">The sequence shown here is derived from an EMBL/GenBank/DDBJ whole genome shotgun (WGS) entry which is preliminary data.</text>
</comment>
<feature type="coiled-coil region" evidence="1">
    <location>
        <begin position="191"/>
        <end position="225"/>
    </location>
</feature>
<gene>
    <name evidence="3" type="ORF">THAOC_19974</name>
</gene>
<name>K0S3I2_THAOC</name>
<feature type="non-terminal residue" evidence="3">
    <location>
        <position position="431"/>
    </location>
</feature>
<feature type="region of interest" description="Disordered" evidence="2">
    <location>
        <begin position="66"/>
        <end position="95"/>
    </location>
</feature>
<evidence type="ECO:0000256" key="2">
    <source>
        <dbReference type="SAM" id="MobiDB-lite"/>
    </source>
</evidence>
<dbReference type="Gene3D" id="1.10.287.1490">
    <property type="match status" value="1"/>
</dbReference>